<accession>A0A085M0C9</accession>
<dbReference type="AlphaFoldDB" id="A0A085M0C9"/>
<dbReference type="EMBL" id="KL363250">
    <property type="protein sequence ID" value="KFD50675.1"/>
    <property type="molecule type" value="Genomic_DNA"/>
</dbReference>
<organism evidence="1 2">
    <name type="scientific">Trichuris suis</name>
    <name type="common">pig whipworm</name>
    <dbReference type="NCBI Taxonomy" id="68888"/>
    <lineage>
        <taxon>Eukaryota</taxon>
        <taxon>Metazoa</taxon>
        <taxon>Ecdysozoa</taxon>
        <taxon>Nematoda</taxon>
        <taxon>Enoplea</taxon>
        <taxon>Dorylaimia</taxon>
        <taxon>Trichinellida</taxon>
        <taxon>Trichuridae</taxon>
        <taxon>Trichuris</taxon>
    </lineage>
</organism>
<reference evidence="1 2" key="1">
    <citation type="journal article" date="2014" name="Nat. Genet.">
        <title>Genome and transcriptome of the porcine whipworm Trichuris suis.</title>
        <authorList>
            <person name="Jex A.R."/>
            <person name="Nejsum P."/>
            <person name="Schwarz E.M."/>
            <person name="Hu L."/>
            <person name="Young N.D."/>
            <person name="Hall R.S."/>
            <person name="Korhonen P.K."/>
            <person name="Liao S."/>
            <person name="Thamsborg S."/>
            <person name="Xia J."/>
            <person name="Xu P."/>
            <person name="Wang S."/>
            <person name="Scheerlinck J.P."/>
            <person name="Hofmann A."/>
            <person name="Sternberg P.W."/>
            <person name="Wang J."/>
            <person name="Gasser R.B."/>
        </authorList>
    </citation>
    <scope>NUCLEOTIDE SEQUENCE [LARGE SCALE GENOMIC DNA]</scope>
    <source>
        <strain evidence="1">DCEP-RM93M</strain>
    </source>
</reference>
<evidence type="ECO:0000313" key="2">
    <source>
        <dbReference type="Proteomes" id="UP000030764"/>
    </source>
</evidence>
<dbReference type="Proteomes" id="UP000030764">
    <property type="component" value="Unassembled WGS sequence"/>
</dbReference>
<evidence type="ECO:0008006" key="3">
    <source>
        <dbReference type="Google" id="ProtNLM"/>
    </source>
</evidence>
<keyword evidence="2" id="KW-1185">Reference proteome</keyword>
<protein>
    <recommendedName>
        <fullName evidence="3">DDE-1 domain-containing protein</fullName>
    </recommendedName>
</protein>
<name>A0A085M0C9_9BILA</name>
<evidence type="ECO:0000313" key="1">
    <source>
        <dbReference type="EMBL" id="KFD50675.1"/>
    </source>
</evidence>
<proteinExistence type="predicted"/>
<sequence>MIHIRSYILRMTINNVVEVWNDVSKQCMHHVWRKLIPDLICDFKDFVPYAELSWLGFEEMEYQDGQRHFELSTG</sequence>
<gene>
    <name evidence="1" type="ORF">M513_08482</name>
</gene>